<dbReference type="Proteomes" id="UP000053789">
    <property type="component" value="Unassembled WGS sequence"/>
</dbReference>
<dbReference type="InterPro" id="IPR016142">
    <property type="entry name" value="Citrate_synth-like_lrg_a-sub"/>
</dbReference>
<reference evidence="10" key="1">
    <citation type="submission" date="2015-01" db="EMBL/GenBank/DDBJ databases">
        <title>The Genome Sequence of Cladophialophora bantiana CBS 173.52.</title>
        <authorList>
            <consortium name="The Broad Institute Genomics Platform"/>
            <person name="Cuomo C."/>
            <person name="de Hoog S."/>
            <person name="Gorbushina A."/>
            <person name="Stielow B."/>
            <person name="Teixiera M."/>
            <person name="Abouelleil A."/>
            <person name="Chapman S.B."/>
            <person name="Priest M."/>
            <person name="Young S.K."/>
            <person name="Wortman J."/>
            <person name="Nusbaum C."/>
            <person name="Birren B."/>
        </authorList>
    </citation>
    <scope>NUCLEOTIDE SEQUENCE [LARGE SCALE GENOMIC DNA]</scope>
    <source>
        <strain evidence="10">CBS 173.52</strain>
    </source>
</reference>
<dbReference type="VEuPathDB" id="FungiDB:Z519_04359"/>
<dbReference type="GO" id="GO:0036440">
    <property type="term" value="F:citrate synthase activity"/>
    <property type="evidence" value="ECO:0007669"/>
    <property type="project" value="UniProtKB-EC"/>
</dbReference>
<evidence type="ECO:0000313" key="11">
    <source>
        <dbReference type="Proteomes" id="UP000053789"/>
    </source>
</evidence>
<comment type="subcellular location">
    <subcellularLocation>
        <location evidence="1">Mitochondrion</location>
    </subcellularLocation>
</comment>
<keyword evidence="4 9" id="KW-0808">Transferase</keyword>
<organism evidence="10 11">
    <name type="scientific">Cladophialophora bantiana (strain ATCC 10958 / CBS 173.52 / CDC B-1940 / NIH 8579)</name>
    <name type="common">Xylohypha bantiana</name>
    <dbReference type="NCBI Taxonomy" id="1442370"/>
    <lineage>
        <taxon>Eukaryota</taxon>
        <taxon>Fungi</taxon>
        <taxon>Dikarya</taxon>
        <taxon>Ascomycota</taxon>
        <taxon>Pezizomycotina</taxon>
        <taxon>Eurotiomycetes</taxon>
        <taxon>Chaetothyriomycetidae</taxon>
        <taxon>Chaetothyriales</taxon>
        <taxon>Herpotrichiellaceae</taxon>
        <taxon>Cladophialophora</taxon>
    </lineage>
</organism>
<dbReference type="HOGENOM" id="CLU_022049_2_1_1"/>
<dbReference type="GO" id="GO:0005759">
    <property type="term" value="C:mitochondrial matrix"/>
    <property type="evidence" value="ECO:0007669"/>
    <property type="project" value="TreeGrafter"/>
</dbReference>
<evidence type="ECO:0000256" key="5">
    <source>
        <dbReference type="ARBA" id="ARBA00022946"/>
    </source>
</evidence>
<proteinExistence type="inferred from homology"/>
<dbReference type="InterPro" id="IPR036969">
    <property type="entry name" value="Citrate_synthase_sf"/>
</dbReference>
<dbReference type="AlphaFoldDB" id="A0A0D2HM16"/>
<evidence type="ECO:0000256" key="1">
    <source>
        <dbReference type="ARBA" id="ARBA00004173"/>
    </source>
</evidence>
<keyword evidence="11" id="KW-1185">Reference proteome</keyword>
<keyword evidence="5" id="KW-0809">Transit peptide</keyword>
<name>A0A0D2HM16_CLAB1</name>
<dbReference type="PANTHER" id="PTHR11739:SF15">
    <property type="entry name" value="CITRATE SYNTHASE 3, MITOCHONDRIAL"/>
    <property type="match status" value="1"/>
</dbReference>
<dbReference type="SUPFAM" id="SSF48256">
    <property type="entry name" value="Citrate synthase"/>
    <property type="match status" value="1"/>
</dbReference>
<dbReference type="GO" id="GO:0050440">
    <property type="term" value="F:2-methylcitrate synthase activity"/>
    <property type="evidence" value="ECO:0007669"/>
    <property type="project" value="UniProtKB-EC"/>
</dbReference>
<dbReference type="RefSeq" id="XP_016621052.1">
    <property type="nucleotide sequence ID" value="XM_016762105.1"/>
</dbReference>
<comment type="pathway">
    <text evidence="2">Organic acid metabolism; propanoate degradation.</text>
</comment>
<evidence type="ECO:0000256" key="6">
    <source>
        <dbReference type="ARBA" id="ARBA00023128"/>
    </source>
</evidence>
<dbReference type="EMBL" id="KN846985">
    <property type="protein sequence ID" value="KIW94383.1"/>
    <property type="molecule type" value="Genomic_DNA"/>
</dbReference>
<evidence type="ECO:0000256" key="3">
    <source>
        <dbReference type="ARBA" id="ARBA00010566"/>
    </source>
</evidence>
<dbReference type="Pfam" id="PF00285">
    <property type="entry name" value="Citrate_synt"/>
    <property type="match status" value="1"/>
</dbReference>
<evidence type="ECO:0000256" key="9">
    <source>
        <dbReference type="RuleBase" id="RU000441"/>
    </source>
</evidence>
<dbReference type="GeneID" id="27697287"/>
<comment type="catalytic activity">
    <reaction evidence="7">
        <text>propanoyl-CoA + oxaloacetate + H2O = (2S,3S)-2-methylcitrate + CoA + H(+)</text>
        <dbReference type="Rhea" id="RHEA:23780"/>
        <dbReference type="ChEBI" id="CHEBI:15377"/>
        <dbReference type="ChEBI" id="CHEBI:15378"/>
        <dbReference type="ChEBI" id="CHEBI:16452"/>
        <dbReference type="ChEBI" id="CHEBI:57287"/>
        <dbReference type="ChEBI" id="CHEBI:57392"/>
        <dbReference type="ChEBI" id="CHEBI:58853"/>
        <dbReference type="EC" id="2.3.3.5"/>
    </reaction>
</comment>
<dbReference type="OrthoDB" id="8017587at2759"/>
<dbReference type="Gene3D" id="1.10.580.10">
    <property type="entry name" value="Citrate Synthase, domain 1"/>
    <property type="match status" value="1"/>
</dbReference>
<dbReference type="NCBIfam" id="NF007128">
    <property type="entry name" value="PRK09569.1"/>
    <property type="match status" value="1"/>
</dbReference>
<dbReference type="Gene3D" id="1.10.230.10">
    <property type="entry name" value="Cytochrome P450-Terp, domain 2"/>
    <property type="match status" value="1"/>
</dbReference>
<sequence length="468" mass="51447">MATTTRTTQHALRSLRAASSTRPYGSFILRTYASAAEPDLKATLQSVIPEKRELLKQVKSHADKKIGDISIGQVIGGMRTMKSMVWEGSVLDANEGIRFHGRTIADCQKELPKGTSGTEMLPEAMFWLLLTGQIPSTSQVRALSRQLAQKSDLPPHVISMLRSFDKNVHPMTQLSCAVAALNTESAFAKKYAEGLNKADYWEPTFDDSISLLAKLPRVAAAIFDKSALDMPLDMDQDWAYNFAKLLGKPGKENEGFQDLLRLYLALHGDHEGGNVSAHATHLVGSALSDPFLSYSAGLLGLAGPLHGLAAQEVLRWILKMQSHIGESFSDQDVKDYLWSTLRSGQVVPGYGHGVLRKPDPRFKALIDFGDAREDIAKNPVYRLVKKNSEIAPGVLTEHGKTKNPHPNVDSASGVLFYHYGFKDPLYYTVTFGVSRGLGPLAQLIWDRALGMPIERPKSINLEGLLKLV</sequence>
<accession>A0A0D2HM16</accession>
<dbReference type="FunFam" id="1.10.580.10:FF:000001">
    <property type="entry name" value="Citrate synthase"/>
    <property type="match status" value="1"/>
</dbReference>
<keyword evidence="6" id="KW-0496">Mitochondrion</keyword>
<dbReference type="PANTHER" id="PTHR11739">
    <property type="entry name" value="CITRATE SYNTHASE"/>
    <property type="match status" value="1"/>
</dbReference>
<evidence type="ECO:0000256" key="4">
    <source>
        <dbReference type="ARBA" id="ARBA00022679"/>
    </source>
</evidence>
<dbReference type="PRINTS" id="PR00143">
    <property type="entry name" value="CITRTSNTHASE"/>
</dbReference>
<gene>
    <name evidence="10" type="ORF">Z519_04359</name>
</gene>
<dbReference type="InterPro" id="IPR019810">
    <property type="entry name" value="Citrate_synthase_AS"/>
</dbReference>
<dbReference type="InterPro" id="IPR002020">
    <property type="entry name" value="Citrate_synthase"/>
</dbReference>
<dbReference type="GO" id="GO:0005975">
    <property type="term" value="P:carbohydrate metabolic process"/>
    <property type="evidence" value="ECO:0007669"/>
    <property type="project" value="TreeGrafter"/>
</dbReference>
<protein>
    <recommendedName>
        <fullName evidence="9">Citrate synthase</fullName>
    </recommendedName>
</protein>
<evidence type="ECO:0000256" key="7">
    <source>
        <dbReference type="ARBA" id="ARBA00049052"/>
    </source>
</evidence>
<dbReference type="InterPro" id="IPR016143">
    <property type="entry name" value="Citrate_synth-like_sm_a-sub"/>
</dbReference>
<dbReference type="PROSITE" id="PS00480">
    <property type="entry name" value="CITRATE_SYNTHASE"/>
    <property type="match status" value="1"/>
</dbReference>
<evidence type="ECO:0000313" key="10">
    <source>
        <dbReference type="EMBL" id="KIW94383.1"/>
    </source>
</evidence>
<dbReference type="GO" id="GO:0006099">
    <property type="term" value="P:tricarboxylic acid cycle"/>
    <property type="evidence" value="ECO:0007669"/>
    <property type="project" value="TreeGrafter"/>
</dbReference>
<comment type="catalytic activity">
    <reaction evidence="8">
        <text>oxaloacetate + acetyl-CoA + H2O = citrate + CoA + H(+)</text>
        <dbReference type="Rhea" id="RHEA:16845"/>
        <dbReference type="ChEBI" id="CHEBI:15377"/>
        <dbReference type="ChEBI" id="CHEBI:15378"/>
        <dbReference type="ChEBI" id="CHEBI:16452"/>
        <dbReference type="ChEBI" id="CHEBI:16947"/>
        <dbReference type="ChEBI" id="CHEBI:57287"/>
        <dbReference type="ChEBI" id="CHEBI:57288"/>
        <dbReference type="EC" id="2.3.3.16"/>
    </reaction>
</comment>
<evidence type="ECO:0000256" key="2">
    <source>
        <dbReference type="ARBA" id="ARBA00005026"/>
    </source>
</evidence>
<evidence type="ECO:0000256" key="8">
    <source>
        <dbReference type="ARBA" id="ARBA00049288"/>
    </source>
</evidence>
<comment type="similarity">
    <text evidence="3 9">Belongs to the citrate synthase family.</text>
</comment>